<dbReference type="PROSITE" id="PS51918">
    <property type="entry name" value="RADICAL_SAM"/>
    <property type="match status" value="1"/>
</dbReference>
<evidence type="ECO:0000256" key="3">
    <source>
        <dbReference type="ARBA" id="ARBA00022723"/>
    </source>
</evidence>
<evidence type="ECO:0000313" key="9">
    <source>
        <dbReference type="Proteomes" id="UP001193035"/>
    </source>
</evidence>
<dbReference type="Gene3D" id="3.40.50.280">
    <property type="entry name" value="Cobalamin-binding domain"/>
    <property type="match status" value="1"/>
</dbReference>
<dbReference type="Pfam" id="PF02310">
    <property type="entry name" value="B12-binding"/>
    <property type="match status" value="1"/>
</dbReference>
<name>A0ABY2WX00_9RHOB</name>
<proteinExistence type="predicted"/>
<evidence type="ECO:0000256" key="4">
    <source>
        <dbReference type="ARBA" id="ARBA00023004"/>
    </source>
</evidence>
<keyword evidence="4" id="KW-0408">Iron</keyword>
<dbReference type="InterPro" id="IPR051198">
    <property type="entry name" value="BchE-like"/>
</dbReference>
<dbReference type="InterPro" id="IPR006158">
    <property type="entry name" value="Cobalamin-bd"/>
</dbReference>
<dbReference type="InterPro" id="IPR023404">
    <property type="entry name" value="rSAM_horseshoe"/>
</dbReference>
<evidence type="ECO:0000256" key="2">
    <source>
        <dbReference type="ARBA" id="ARBA00022691"/>
    </source>
</evidence>
<comment type="cofactor">
    <cofactor evidence="1">
        <name>[4Fe-4S] cluster</name>
        <dbReference type="ChEBI" id="CHEBI:49883"/>
    </cofactor>
</comment>
<dbReference type="Gene3D" id="3.80.30.20">
    <property type="entry name" value="tm_1862 like domain"/>
    <property type="match status" value="1"/>
</dbReference>
<reference evidence="8 9" key="1">
    <citation type="submission" date="2019-05" db="EMBL/GenBank/DDBJ databases">
        <title>Ruegeria sp. nov., isolated from tidal flat.</title>
        <authorList>
            <person name="Kim W."/>
        </authorList>
    </citation>
    <scope>NUCLEOTIDE SEQUENCE [LARGE SCALE GENOMIC DNA]</scope>
    <source>
        <strain evidence="8 9">CAU 1488</strain>
    </source>
</reference>
<dbReference type="InterPro" id="IPR007197">
    <property type="entry name" value="rSAM"/>
</dbReference>
<dbReference type="SMART" id="SM00729">
    <property type="entry name" value="Elp3"/>
    <property type="match status" value="1"/>
</dbReference>
<dbReference type="InterPro" id="IPR006638">
    <property type="entry name" value="Elp3/MiaA/NifB-like_rSAM"/>
</dbReference>
<feature type="domain" description="Radical SAM core" evidence="7">
    <location>
        <begin position="194"/>
        <end position="420"/>
    </location>
</feature>
<keyword evidence="9" id="KW-1185">Reference proteome</keyword>
<keyword evidence="5" id="KW-0411">Iron-sulfur</keyword>
<evidence type="ECO:0000259" key="6">
    <source>
        <dbReference type="PROSITE" id="PS51332"/>
    </source>
</evidence>
<dbReference type="SFLD" id="SFLDG01123">
    <property type="entry name" value="methyltransferase_(Class_B)"/>
    <property type="match status" value="1"/>
</dbReference>
<dbReference type="PROSITE" id="PS51332">
    <property type="entry name" value="B12_BINDING"/>
    <property type="match status" value="1"/>
</dbReference>
<evidence type="ECO:0000259" key="7">
    <source>
        <dbReference type="PROSITE" id="PS51918"/>
    </source>
</evidence>
<keyword evidence="3" id="KW-0479">Metal-binding</keyword>
<gene>
    <name evidence="8" type="ORF">FGK63_13055</name>
</gene>
<comment type="caution">
    <text evidence="8">The sequence shown here is derived from an EMBL/GenBank/DDBJ whole genome shotgun (WGS) entry which is preliminary data.</text>
</comment>
<keyword evidence="2" id="KW-0949">S-adenosyl-L-methionine</keyword>
<evidence type="ECO:0000256" key="1">
    <source>
        <dbReference type="ARBA" id="ARBA00001966"/>
    </source>
</evidence>
<protein>
    <submittedName>
        <fullName evidence="8">Radical SAM protein</fullName>
    </submittedName>
</protein>
<dbReference type="EMBL" id="VCPD01000004">
    <property type="protein sequence ID" value="TMV07035.1"/>
    <property type="molecule type" value="Genomic_DNA"/>
</dbReference>
<dbReference type="InterPro" id="IPR058240">
    <property type="entry name" value="rSAM_sf"/>
</dbReference>
<evidence type="ECO:0000313" key="8">
    <source>
        <dbReference type="EMBL" id="TMV07035.1"/>
    </source>
</evidence>
<feature type="domain" description="B12-binding" evidence="6">
    <location>
        <begin position="7"/>
        <end position="145"/>
    </location>
</feature>
<organism evidence="8 9">
    <name type="scientific">Ruegeria sediminis</name>
    <dbReference type="NCBI Taxonomy" id="2583820"/>
    <lineage>
        <taxon>Bacteria</taxon>
        <taxon>Pseudomonadati</taxon>
        <taxon>Pseudomonadota</taxon>
        <taxon>Alphaproteobacteria</taxon>
        <taxon>Rhodobacterales</taxon>
        <taxon>Roseobacteraceae</taxon>
        <taxon>Ruegeria</taxon>
    </lineage>
</organism>
<dbReference type="SUPFAM" id="SSF102114">
    <property type="entry name" value="Radical SAM enzymes"/>
    <property type="match status" value="1"/>
</dbReference>
<dbReference type="InterPro" id="IPR034466">
    <property type="entry name" value="Methyltransferase_Class_B"/>
</dbReference>
<dbReference type="RefSeq" id="WP_138842908.1">
    <property type="nucleotide sequence ID" value="NZ_VCPD01000004.1"/>
</dbReference>
<evidence type="ECO:0000256" key="5">
    <source>
        <dbReference type="ARBA" id="ARBA00023014"/>
    </source>
</evidence>
<sequence length="678" mass="77345">MRLYLADLGHNLVTATSDTYPLGVGNLATYAKAYAKSPKPFDVAIFRDPQELRAAIEKAAPDVIGFSSYSWNHHLALSFADFAKSINPNVLTLMGGPNFPLTEEEQESWIRTMPQIDMHVRGPTYEGERAFLNTLQRFIDIGARREGMWDEAIDGTLFVHPKSQEILRGGEVPRIRDLDEIPSPYLAGLMDKFFDTGLFALMQLARGCPFTCAFCNSAVKSNSKVFRHSFERTKADLDYIVARINHASPLCFADDNFGMYLQDEEVADYLGHLMEKYDWPKYIRTTTGKNRGDRIIKVMRKAKGRLPMTSSVQSLNPTVLKNVKRDNISLDTYAEVQQELHATGMQSYGELILCMPGETKESFMDAVDKLIETGVSRVAAHQLMLLHGAPLANPDSREKFGFKVRHRVVARCLGKYAGPTVVETEEMVVESEQFSFQDYLDTRVFHLLLTIFYYENNFEEAFRLARSRGIRPFQIVRHMQDILDQAPRPFRDAVSNYLDENQQELFDTRADCVAWAEQNYDALISGELGGNLLSKYSMIGRFIVLSEALAFLRQAISDLLDENDDEAQVMLETIINYYGAVMLHVPFSESLEREPVWTSLYDVENWRNSGYEGSLLDYRFDAPREFQTRVDPRVKTTLLSRIKTFGEHASGLGRFTRTMFANDFRRVFTNAENRHVAE</sequence>
<dbReference type="Proteomes" id="UP001193035">
    <property type="component" value="Unassembled WGS sequence"/>
</dbReference>
<dbReference type="PANTHER" id="PTHR43409">
    <property type="entry name" value="ANAEROBIC MAGNESIUM-PROTOPORPHYRIN IX MONOMETHYL ESTER CYCLASE-RELATED"/>
    <property type="match status" value="1"/>
</dbReference>
<dbReference type="SFLD" id="SFLDG01082">
    <property type="entry name" value="B12-binding_domain_containing"/>
    <property type="match status" value="1"/>
</dbReference>
<dbReference type="Pfam" id="PF04055">
    <property type="entry name" value="Radical_SAM"/>
    <property type="match status" value="1"/>
</dbReference>
<dbReference type="SFLD" id="SFLDS00029">
    <property type="entry name" value="Radical_SAM"/>
    <property type="match status" value="1"/>
</dbReference>
<dbReference type="PANTHER" id="PTHR43409:SF16">
    <property type="entry name" value="SLR0320 PROTEIN"/>
    <property type="match status" value="1"/>
</dbReference>
<accession>A0ABY2WX00</accession>